<dbReference type="Pfam" id="PF11306">
    <property type="entry name" value="DUF3108"/>
    <property type="match status" value="1"/>
</dbReference>
<evidence type="ECO:0000256" key="1">
    <source>
        <dbReference type="SAM" id="SignalP"/>
    </source>
</evidence>
<dbReference type="RefSeq" id="WP_184102713.1">
    <property type="nucleotide sequence ID" value="NZ_JACHHN010000009.1"/>
</dbReference>
<reference evidence="2 3" key="1">
    <citation type="submission" date="2020-08" db="EMBL/GenBank/DDBJ databases">
        <title>Genomic Encyclopedia of Type Strains, Phase IV (KMG-IV): sequencing the most valuable type-strain genomes for metagenomic binning, comparative biology and taxonomic classification.</title>
        <authorList>
            <person name="Goeker M."/>
        </authorList>
    </citation>
    <scope>NUCLEOTIDE SEQUENCE [LARGE SCALE GENOMIC DNA]</scope>
    <source>
        <strain evidence="2 3">DSM 18233</strain>
    </source>
</reference>
<evidence type="ECO:0008006" key="4">
    <source>
        <dbReference type="Google" id="ProtNLM"/>
    </source>
</evidence>
<dbReference type="EMBL" id="JACHHN010000009">
    <property type="protein sequence ID" value="MBB5193060.1"/>
    <property type="molecule type" value="Genomic_DNA"/>
</dbReference>
<feature type="signal peptide" evidence="1">
    <location>
        <begin position="1"/>
        <end position="22"/>
    </location>
</feature>
<gene>
    <name evidence="2" type="ORF">HNQ50_003814</name>
</gene>
<proteinExistence type="predicted"/>
<sequence>MKPRLLCLLTLLLALCALPVQAAAPVRPATDFPHNLEITYVYRGLPIPMRLKWQTADGRYSLKLAASLFGRTRAFTSDGLLGKDGLAPEHFTDVKDGKLQNEAQFDWANHQINLRDGDKASTETLDKGTQDLFSTAFQLAIAGAPKRNFSFSMTSGRKMYPNVAFEVQEEKNWRVGGKVVKVILVRGTFEDRVFDFWLAPQWSNLPVRMVFNLGNDAPLDLWATEVEIDGKSVLDAPSPTDSPGKDD</sequence>
<evidence type="ECO:0000313" key="3">
    <source>
        <dbReference type="Proteomes" id="UP000543030"/>
    </source>
</evidence>
<organism evidence="2 3">
    <name type="scientific">Silvimonas terrae</name>
    <dbReference type="NCBI Taxonomy" id="300266"/>
    <lineage>
        <taxon>Bacteria</taxon>
        <taxon>Pseudomonadati</taxon>
        <taxon>Pseudomonadota</taxon>
        <taxon>Betaproteobacteria</taxon>
        <taxon>Neisseriales</taxon>
        <taxon>Chitinibacteraceae</taxon>
        <taxon>Silvimonas</taxon>
    </lineage>
</organism>
<keyword evidence="1" id="KW-0732">Signal</keyword>
<dbReference type="Proteomes" id="UP000543030">
    <property type="component" value="Unassembled WGS sequence"/>
</dbReference>
<feature type="chain" id="PRO_5033009000" description="DUF3108 domain-containing protein" evidence="1">
    <location>
        <begin position="23"/>
        <end position="247"/>
    </location>
</feature>
<evidence type="ECO:0000313" key="2">
    <source>
        <dbReference type="EMBL" id="MBB5193060.1"/>
    </source>
</evidence>
<keyword evidence="3" id="KW-1185">Reference proteome</keyword>
<name>A0A840RKR1_9NEIS</name>
<comment type="caution">
    <text evidence="2">The sequence shown here is derived from an EMBL/GenBank/DDBJ whole genome shotgun (WGS) entry which is preliminary data.</text>
</comment>
<accession>A0A840RKR1</accession>
<dbReference type="AlphaFoldDB" id="A0A840RKR1"/>
<dbReference type="InterPro" id="IPR021457">
    <property type="entry name" value="DUF3108"/>
</dbReference>
<protein>
    <recommendedName>
        <fullName evidence="4">DUF3108 domain-containing protein</fullName>
    </recommendedName>
</protein>